<feature type="binding site" evidence="5 6">
    <location>
        <position position="128"/>
    </location>
    <ligand>
        <name>substrate</name>
    </ligand>
</feature>
<dbReference type="NCBIfam" id="NF004231">
    <property type="entry name" value="PRK05679.1"/>
    <property type="match status" value="1"/>
</dbReference>
<dbReference type="SUPFAM" id="SSF50475">
    <property type="entry name" value="FMN-binding split barrel"/>
    <property type="match status" value="1"/>
</dbReference>
<dbReference type="RefSeq" id="WP_282590805.1">
    <property type="nucleotide sequence ID" value="NZ_JAPAAF010000005.1"/>
</dbReference>
<feature type="binding site" evidence="5 7">
    <location>
        <position position="192"/>
    </location>
    <ligand>
        <name>FMN</name>
        <dbReference type="ChEBI" id="CHEBI:58210"/>
    </ligand>
</feature>
<comment type="catalytic activity">
    <reaction evidence="5">
        <text>pyridoxamine 5'-phosphate + O2 + H2O = pyridoxal 5'-phosphate + H2O2 + NH4(+)</text>
        <dbReference type="Rhea" id="RHEA:15817"/>
        <dbReference type="ChEBI" id="CHEBI:15377"/>
        <dbReference type="ChEBI" id="CHEBI:15379"/>
        <dbReference type="ChEBI" id="CHEBI:16240"/>
        <dbReference type="ChEBI" id="CHEBI:28938"/>
        <dbReference type="ChEBI" id="CHEBI:58451"/>
        <dbReference type="ChEBI" id="CHEBI:597326"/>
        <dbReference type="EC" id="1.4.3.5"/>
    </reaction>
</comment>
<evidence type="ECO:0000259" key="9">
    <source>
        <dbReference type="Pfam" id="PF10590"/>
    </source>
</evidence>
<evidence type="ECO:0000256" key="2">
    <source>
        <dbReference type="ARBA" id="ARBA00022630"/>
    </source>
</evidence>
<evidence type="ECO:0000256" key="4">
    <source>
        <dbReference type="ARBA" id="ARBA00023002"/>
    </source>
</evidence>
<evidence type="ECO:0000313" key="10">
    <source>
        <dbReference type="EMBL" id="MCW0482199.1"/>
    </source>
</evidence>
<dbReference type="Pfam" id="PF01243">
    <property type="entry name" value="PNPOx_N"/>
    <property type="match status" value="1"/>
</dbReference>
<evidence type="ECO:0000256" key="7">
    <source>
        <dbReference type="PIRSR" id="PIRSR000190-2"/>
    </source>
</evidence>
<dbReference type="Pfam" id="PF10590">
    <property type="entry name" value="PNP_phzG_C"/>
    <property type="match status" value="1"/>
</dbReference>
<evidence type="ECO:0000256" key="6">
    <source>
        <dbReference type="PIRSR" id="PIRSR000190-1"/>
    </source>
</evidence>
<feature type="binding site" evidence="5 7">
    <location>
        <position position="182"/>
    </location>
    <ligand>
        <name>FMN</name>
        <dbReference type="ChEBI" id="CHEBI:58210"/>
    </ligand>
</feature>
<feature type="binding site" evidence="6">
    <location>
        <begin position="6"/>
        <end position="9"/>
    </location>
    <ligand>
        <name>substrate</name>
    </ligand>
</feature>
<dbReference type="PROSITE" id="PS01064">
    <property type="entry name" value="PYRIDOX_OXIDASE"/>
    <property type="match status" value="1"/>
</dbReference>
<dbReference type="Proteomes" id="UP001163821">
    <property type="component" value="Unassembled WGS sequence"/>
</dbReference>
<reference evidence="10" key="1">
    <citation type="submission" date="2022-10" db="EMBL/GenBank/DDBJ databases">
        <title>Gaoshiqiia sediminis gen. nov., sp. nov., isolated from coastal sediment.</title>
        <authorList>
            <person name="Yu W.X."/>
            <person name="Mu D.S."/>
            <person name="Du J.Z."/>
            <person name="Liang Y.Q."/>
        </authorList>
    </citation>
    <scope>NUCLEOTIDE SEQUENCE</scope>
    <source>
        <strain evidence="10">A06</strain>
    </source>
</reference>
<dbReference type="HAMAP" id="MF_01629">
    <property type="entry name" value="PdxH"/>
    <property type="match status" value="1"/>
</dbReference>
<dbReference type="Gene3D" id="2.30.110.10">
    <property type="entry name" value="Electron Transport, Fmn-binding Protein, Chain A"/>
    <property type="match status" value="1"/>
</dbReference>
<evidence type="ECO:0000256" key="3">
    <source>
        <dbReference type="ARBA" id="ARBA00022643"/>
    </source>
</evidence>
<feature type="domain" description="Pyridoxamine 5'-phosphate oxidase N-terminal" evidence="8">
    <location>
        <begin position="31"/>
        <end position="156"/>
    </location>
</feature>
<feature type="binding site" evidence="5 6">
    <location>
        <begin position="188"/>
        <end position="190"/>
    </location>
    <ligand>
        <name>substrate</name>
    </ligand>
</feature>
<dbReference type="PANTHER" id="PTHR10851:SF0">
    <property type="entry name" value="PYRIDOXINE-5'-PHOSPHATE OXIDASE"/>
    <property type="match status" value="1"/>
</dbReference>
<sequence length="209" mass="24658">MLRDIRKNYQQFELSEKDLTEQPFELFRRWLDDAIRLKVDEPTAMTLSTSLDGQPDSRVVLLKELRTDGFVFFTNFGSSKGLQLDKNSRAALNFFWPALERQVRVKGQVEKLDEKQAADYFSSRPRDSQLGAWASEQSRELHSRDELVQRFQKIANQYQNRSIDKPPHWGGYVVIPFEIEFWQGRPNRLHDRFRYFLTGTGWLAKRLAP</sequence>
<feature type="binding site" evidence="5 6">
    <location>
        <position position="124"/>
    </location>
    <ligand>
        <name>substrate</name>
    </ligand>
</feature>
<proteinExistence type="inferred from homology"/>
<feature type="binding site" evidence="5 7">
    <location>
        <begin position="137"/>
        <end position="138"/>
    </location>
    <ligand>
        <name>FMN</name>
        <dbReference type="ChEBI" id="CHEBI:58210"/>
    </ligand>
</feature>
<evidence type="ECO:0000313" key="11">
    <source>
        <dbReference type="Proteomes" id="UP001163821"/>
    </source>
</evidence>
<comment type="catalytic activity">
    <reaction evidence="5">
        <text>pyridoxine 5'-phosphate + O2 = pyridoxal 5'-phosphate + H2O2</text>
        <dbReference type="Rhea" id="RHEA:15149"/>
        <dbReference type="ChEBI" id="CHEBI:15379"/>
        <dbReference type="ChEBI" id="CHEBI:16240"/>
        <dbReference type="ChEBI" id="CHEBI:58589"/>
        <dbReference type="ChEBI" id="CHEBI:597326"/>
        <dbReference type="EC" id="1.4.3.5"/>
    </reaction>
</comment>
<dbReference type="EMBL" id="JAPAAF010000005">
    <property type="protein sequence ID" value="MCW0482199.1"/>
    <property type="molecule type" value="Genomic_DNA"/>
</dbReference>
<dbReference type="InterPro" id="IPR012349">
    <property type="entry name" value="Split_barrel_FMN-bd"/>
</dbReference>
<dbReference type="GO" id="GO:0008615">
    <property type="term" value="P:pyridoxine biosynthetic process"/>
    <property type="evidence" value="ECO:0007669"/>
    <property type="project" value="UniProtKB-UniRule"/>
</dbReference>
<dbReference type="GO" id="GO:0004733">
    <property type="term" value="F:pyridoxamine phosphate oxidase activity"/>
    <property type="evidence" value="ECO:0007669"/>
    <property type="project" value="UniProtKB-UniRule"/>
</dbReference>
<dbReference type="InterPro" id="IPR000659">
    <property type="entry name" value="Pyridox_Oxase"/>
</dbReference>
<comment type="subunit">
    <text evidence="5">Homodimer.</text>
</comment>
<evidence type="ECO:0000256" key="1">
    <source>
        <dbReference type="ARBA" id="ARBA00007301"/>
    </source>
</evidence>
<dbReference type="PIRSF" id="PIRSF000190">
    <property type="entry name" value="Pyd_amn-ph_oxd"/>
    <property type="match status" value="1"/>
</dbReference>
<comment type="pathway">
    <text evidence="5">Cofactor metabolism; pyridoxal 5'-phosphate salvage; pyridoxal 5'-phosphate from pyridoxamine 5'-phosphate: step 1/1.</text>
</comment>
<keyword evidence="2 5" id="KW-0285">Flavoprotein</keyword>
<feature type="binding site" evidence="5 7">
    <location>
        <begin position="58"/>
        <end position="63"/>
    </location>
    <ligand>
        <name>FMN</name>
        <dbReference type="ChEBI" id="CHEBI:58210"/>
    </ligand>
</feature>
<dbReference type="InterPro" id="IPR011576">
    <property type="entry name" value="Pyridox_Oxase_N"/>
</dbReference>
<dbReference type="InterPro" id="IPR019576">
    <property type="entry name" value="Pyridoxamine_oxidase_dimer_C"/>
</dbReference>
<accession>A0AA41Y5A4</accession>
<dbReference type="EC" id="1.4.3.5" evidence="5"/>
<feature type="binding site" evidence="5 7">
    <location>
        <begin position="73"/>
        <end position="74"/>
    </location>
    <ligand>
        <name>FMN</name>
        <dbReference type="ChEBI" id="CHEBI:58210"/>
    </ligand>
</feature>
<comment type="function">
    <text evidence="5">Catalyzes the oxidation of either pyridoxine 5'-phosphate (PNP) or pyridoxamine 5'-phosphate (PMP) into pyridoxal 5'-phosphate (PLP).</text>
</comment>
<dbReference type="PANTHER" id="PTHR10851">
    <property type="entry name" value="PYRIDOXINE-5-PHOSPHATE OXIDASE"/>
    <property type="match status" value="1"/>
</dbReference>
<name>A0AA41Y5A4_9BACT</name>
<dbReference type="AlphaFoldDB" id="A0AA41Y5A4"/>
<keyword evidence="3 5" id="KW-0288">FMN</keyword>
<evidence type="ECO:0000259" key="8">
    <source>
        <dbReference type="Pfam" id="PF01243"/>
    </source>
</evidence>
<evidence type="ECO:0000256" key="5">
    <source>
        <dbReference type="HAMAP-Rule" id="MF_01629"/>
    </source>
</evidence>
<dbReference type="InterPro" id="IPR019740">
    <property type="entry name" value="Pyridox_Oxase_CS"/>
</dbReference>
<keyword evidence="4 5" id="KW-0560">Oxidoreductase</keyword>
<comment type="caution">
    <text evidence="5">Lacks conserved residue(s) required for the propagation of feature annotation.</text>
</comment>
<dbReference type="NCBIfam" id="TIGR00558">
    <property type="entry name" value="pdxH"/>
    <property type="match status" value="1"/>
</dbReference>
<gene>
    <name evidence="5 10" type="primary">pdxH</name>
    <name evidence="10" type="ORF">N2K84_05615</name>
</gene>
<comment type="pathway">
    <text evidence="5">Cofactor metabolism; pyridoxal 5'-phosphate salvage; pyridoxal 5'-phosphate from pyridoxine 5'-phosphate: step 1/1.</text>
</comment>
<feature type="binding site" evidence="5 6">
    <location>
        <position position="63"/>
    </location>
    <ligand>
        <name>substrate</name>
    </ligand>
</feature>
<dbReference type="GO" id="GO:0010181">
    <property type="term" value="F:FMN binding"/>
    <property type="evidence" value="ECO:0007669"/>
    <property type="project" value="UniProtKB-UniRule"/>
</dbReference>
<comment type="cofactor">
    <cofactor evidence="5 7">
        <name>FMN</name>
        <dbReference type="ChEBI" id="CHEBI:58210"/>
    </cofactor>
    <text evidence="5 7">Binds 1 FMN per subunit.</text>
</comment>
<feature type="binding site" evidence="5 7">
    <location>
        <position position="102"/>
    </location>
    <ligand>
        <name>FMN</name>
        <dbReference type="ChEBI" id="CHEBI:58210"/>
    </ligand>
</feature>
<keyword evidence="5" id="KW-0664">Pyridoxine biosynthesis</keyword>
<comment type="similarity">
    <text evidence="1 5">Belongs to the pyridoxamine 5'-phosphate oxidase family.</text>
</comment>
<comment type="caution">
    <text evidence="10">The sequence shown here is derived from an EMBL/GenBank/DDBJ whole genome shotgun (WGS) entry which is preliminary data.</text>
</comment>
<feature type="binding site" evidence="5 7">
    <location>
        <position position="80"/>
    </location>
    <ligand>
        <name>FMN</name>
        <dbReference type="ChEBI" id="CHEBI:58210"/>
    </ligand>
</feature>
<keyword evidence="11" id="KW-1185">Reference proteome</keyword>
<organism evidence="10 11">
    <name type="scientific">Gaoshiqia sediminis</name>
    <dbReference type="NCBI Taxonomy" id="2986998"/>
    <lineage>
        <taxon>Bacteria</taxon>
        <taxon>Pseudomonadati</taxon>
        <taxon>Bacteroidota</taxon>
        <taxon>Bacteroidia</taxon>
        <taxon>Marinilabiliales</taxon>
        <taxon>Prolixibacteraceae</taxon>
        <taxon>Gaoshiqia</taxon>
    </lineage>
</organism>
<feature type="binding site" evidence="5 6">
    <location>
        <position position="120"/>
    </location>
    <ligand>
        <name>substrate</name>
    </ligand>
</feature>
<protein>
    <recommendedName>
        <fullName evidence="5">Pyridoxine/pyridoxamine 5'-phosphate oxidase</fullName>
        <ecNumber evidence="5">1.4.3.5</ecNumber>
    </recommendedName>
    <alternativeName>
        <fullName evidence="5">PNP/PMP oxidase</fullName>
        <shortName evidence="5">PNPOx</shortName>
    </alternativeName>
    <alternativeName>
        <fullName evidence="5">Pyridoxal 5'-phosphate synthase</fullName>
    </alternativeName>
</protein>
<feature type="domain" description="Pyridoxine 5'-phosphate oxidase dimerisation C-terminal" evidence="9">
    <location>
        <begin position="169"/>
        <end position="209"/>
    </location>
</feature>